<protein>
    <submittedName>
        <fullName evidence="1">Uncharacterized protein</fullName>
    </submittedName>
</protein>
<comment type="caution">
    <text evidence="1">The sequence shown here is derived from an EMBL/GenBank/DDBJ whole genome shotgun (WGS) entry which is preliminary data.</text>
</comment>
<keyword evidence="2" id="KW-1185">Reference proteome</keyword>
<proteinExistence type="predicted"/>
<evidence type="ECO:0000313" key="2">
    <source>
        <dbReference type="Proteomes" id="UP000634308"/>
    </source>
</evidence>
<organism evidence="1 2">
    <name type="scientific">Deinococcus seoulensis</name>
    <dbReference type="NCBI Taxonomy" id="1837379"/>
    <lineage>
        <taxon>Bacteria</taxon>
        <taxon>Thermotogati</taxon>
        <taxon>Deinococcota</taxon>
        <taxon>Deinococci</taxon>
        <taxon>Deinococcales</taxon>
        <taxon>Deinococcaceae</taxon>
        <taxon>Deinococcus</taxon>
    </lineage>
</organism>
<accession>A0ABQ2RWH8</accession>
<dbReference type="EMBL" id="BMQM01000048">
    <property type="protein sequence ID" value="GGR74387.1"/>
    <property type="molecule type" value="Genomic_DNA"/>
</dbReference>
<sequence length="73" mass="7966">MAQFFGQERGKFDVPLPQGLVTDLYAALVEQFLHITLAEGEAVIKPEGVADDAERETVAVGLPVSHSSPPYRR</sequence>
<name>A0ABQ2RWH8_9DEIO</name>
<gene>
    <name evidence="1" type="ORF">GCM10008959_39560</name>
</gene>
<evidence type="ECO:0000313" key="1">
    <source>
        <dbReference type="EMBL" id="GGR74387.1"/>
    </source>
</evidence>
<dbReference type="Proteomes" id="UP000634308">
    <property type="component" value="Unassembled WGS sequence"/>
</dbReference>
<reference evidence="2" key="1">
    <citation type="journal article" date="2019" name="Int. J. Syst. Evol. Microbiol.">
        <title>The Global Catalogue of Microorganisms (GCM) 10K type strain sequencing project: providing services to taxonomists for standard genome sequencing and annotation.</title>
        <authorList>
            <consortium name="The Broad Institute Genomics Platform"/>
            <consortium name="The Broad Institute Genome Sequencing Center for Infectious Disease"/>
            <person name="Wu L."/>
            <person name="Ma J."/>
        </authorList>
    </citation>
    <scope>NUCLEOTIDE SEQUENCE [LARGE SCALE GENOMIC DNA]</scope>
    <source>
        <strain evidence="2">JCM 31404</strain>
    </source>
</reference>